<sequence length="324" mass="37203">MGLKASCQPTPDDRLRVASGLVMEEMLSARRCKSQAARHLVRFLPKRTQMAARFRQINGVAPDLRKPRLLSERILHRILTDRDPLLRTFCDKLAAKQWIATRIGAGRTPRTLAIADSVEALQAHPLPDRWMLKASHGSGWYQLVASTTHPMDELVIAQAQRWLSMDYSEVFQEWGYRNLPRRLLAEEFLSFSGRQCIEMSAFCFNGSVRGLRLFRPESAHARHRSNQRQLPRTKECFLDEALRPLPLERPQHDHCRDFASLDRPPLQTFCALAQDLSCETPFLRVDGFLSDRGVLVGELTPYPGAGLLLRMPRQWDAWFGAFWE</sequence>
<accession>A0ABX5F7W0</accession>
<dbReference type="EMBL" id="PVWP01000005">
    <property type="protein sequence ID" value="PSB37703.1"/>
    <property type="molecule type" value="Genomic_DNA"/>
</dbReference>
<keyword evidence="2" id="KW-1185">Reference proteome</keyword>
<protein>
    <recommendedName>
        <fullName evidence="3">Glycosyl transferase</fullName>
    </recommendedName>
</protein>
<evidence type="ECO:0008006" key="3">
    <source>
        <dbReference type="Google" id="ProtNLM"/>
    </source>
</evidence>
<dbReference type="Proteomes" id="UP000238218">
    <property type="component" value="Unassembled WGS sequence"/>
</dbReference>
<proteinExistence type="predicted"/>
<gene>
    <name evidence="1" type="ORF">C7B81_09390</name>
</gene>
<reference evidence="1 2" key="1">
    <citation type="submission" date="2018-03" db="EMBL/GenBank/DDBJ databases">
        <title>The ancient ancestry and fast evolution of plastids.</title>
        <authorList>
            <person name="Moore K.R."/>
            <person name="Magnabosco C."/>
            <person name="Momper L."/>
            <person name="Gold D.A."/>
            <person name="Bosak T."/>
            <person name="Fournier G.P."/>
        </authorList>
    </citation>
    <scope>NUCLEOTIDE SEQUENCE [LARGE SCALE GENOMIC DNA]</scope>
    <source>
        <strain evidence="1 2">CCALA 015</strain>
    </source>
</reference>
<name>A0ABX5F7W0_9CHRO</name>
<evidence type="ECO:0000313" key="1">
    <source>
        <dbReference type="EMBL" id="PSB37703.1"/>
    </source>
</evidence>
<dbReference type="InterPro" id="IPR029465">
    <property type="entry name" value="ATPgrasp_TupA"/>
</dbReference>
<evidence type="ECO:0000313" key="2">
    <source>
        <dbReference type="Proteomes" id="UP000238218"/>
    </source>
</evidence>
<organism evidence="1 2">
    <name type="scientific">Aphanothece cf. minutissima CCALA 015</name>
    <dbReference type="NCBI Taxonomy" id="2107695"/>
    <lineage>
        <taxon>Bacteria</taxon>
        <taxon>Bacillati</taxon>
        <taxon>Cyanobacteriota</taxon>
        <taxon>Cyanophyceae</taxon>
        <taxon>Oscillatoriophycideae</taxon>
        <taxon>Chroococcales</taxon>
        <taxon>Aphanothecaceae</taxon>
        <taxon>Aphanothece</taxon>
    </lineage>
</organism>
<comment type="caution">
    <text evidence="1">The sequence shown here is derived from an EMBL/GenBank/DDBJ whole genome shotgun (WGS) entry which is preliminary data.</text>
</comment>
<dbReference type="RefSeq" id="WP_106221092.1">
    <property type="nucleotide sequence ID" value="NZ_PVWP01000005.1"/>
</dbReference>
<dbReference type="Pfam" id="PF14305">
    <property type="entry name" value="ATPgrasp_TupA"/>
    <property type="match status" value="1"/>
</dbReference>